<dbReference type="KEGG" id="trz:GWP43_04875"/>
<evidence type="ECO:0008006" key="3">
    <source>
        <dbReference type="Google" id="ProtNLM"/>
    </source>
</evidence>
<proteinExistence type="predicted"/>
<gene>
    <name evidence="1" type="ORF">GWP43_04875</name>
</gene>
<sequence>MRGLEAVFERLESITKEMLNDCEMVACETAASMERYAKENRVWTDRTGDARKGLRGVASRSSQAISAGIYQDMYGKTGKEYGYWLENGTKEVSGGVTFGEKYGILKPTRNAHAGMFFDGIEKACGQALKRQ</sequence>
<evidence type="ECO:0000313" key="1">
    <source>
        <dbReference type="EMBL" id="QHX42896.1"/>
    </source>
</evidence>
<dbReference type="AlphaFoldDB" id="A0A6P1XZ89"/>
<accession>A0A6P1XZ89</accession>
<evidence type="ECO:0000313" key="2">
    <source>
        <dbReference type="Proteomes" id="UP000464374"/>
    </source>
</evidence>
<name>A0A6P1XZ89_9SPIR</name>
<protein>
    <recommendedName>
        <fullName evidence="3">HK97 gp10 family phage protein</fullName>
    </recommendedName>
</protein>
<dbReference type="Proteomes" id="UP000464374">
    <property type="component" value="Chromosome"/>
</dbReference>
<reference evidence="1 2" key="1">
    <citation type="submission" date="2020-01" db="EMBL/GenBank/DDBJ databases">
        <title>Complete genome sequence of a human oral phylogroup 1 Treponema sp. strain ATCC 700766, originally isolated from periodontitis dental plaque.</title>
        <authorList>
            <person name="Chan Y."/>
            <person name="Huo Y.-B."/>
            <person name="Yu X.-L."/>
            <person name="Zeng H."/>
            <person name="Leung W.-K."/>
            <person name="Watt R.M."/>
        </authorList>
    </citation>
    <scope>NUCLEOTIDE SEQUENCE [LARGE SCALE GENOMIC DNA]</scope>
    <source>
        <strain evidence="1 2">OMZ 804</strain>
    </source>
</reference>
<dbReference type="RefSeq" id="WP_162663154.1">
    <property type="nucleotide sequence ID" value="NZ_CP048020.1"/>
</dbReference>
<dbReference type="EMBL" id="CP048020">
    <property type="protein sequence ID" value="QHX42896.1"/>
    <property type="molecule type" value="Genomic_DNA"/>
</dbReference>
<organism evidence="1 2">
    <name type="scientific">Treponema vincentii</name>
    <dbReference type="NCBI Taxonomy" id="69710"/>
    <lineage>
        <taxon>Bacteria</taxon>
        <taxon>Pseudomonadati</taxon>
        <taxon>Spirochaetota</taxon>
        <taxon>Spirochaetia</taxon>
        <taxon>Spirochaetales</taxon>
        <taxon>Treponemataceae</taxon>
        <taxon>Treponema</taxon>
    </lineage>
</organism>